<evidence type="ECO:0000256" key="1">
    <source>
        <dbReference type="SAM" id="MobiDB-lite"/>
    </source>
</evidence>
<dbReference type="AlphaFoldDB" id="A0A834SGK0"/>
<organism evidence="2 3">
    <name type="scientific">Senna tora</name>
    <dbReference type="NCBI Taxonomy" id="362788"/>
    <lineage>
        <taxon>Eukaryota</taxon>
        <taxon>Viridiplantae</taxon>
        <taxon>Streptophyta</taxon>
        <taxon>Embryophyta</taxon>
        <taxon>Tracheophyta</taxon>
        <taxon>Spermatophyta</taxon>
        <taxon>Magnoliopsida</taxon>
        <taxon>eudicotyledons</taxon>
        <taxon>Gunneridae</taxon>
        <taxon>Pentapetalae</taxon>
        <taxon>rosids</taxon>
        <taxon>fabids</taxon>
        <taxon>Fabales</taxon>
        <taxon>Fabaceae</taxon>
        <taxon>Caesalpinioideae</taxon>
        <taxon>Cassia clade</taxon>
        <taxon>Senna</taxon>
    </lineage>
</organism>
<evidence type="ECO:0000313" key="2">
    <source>
        <dbReference type="EMBL" id="KAF7803214.1"/>
    </source>
</evidence>
<accession>A0A834SGK0</accession>
<comment type="caution">
    <text evidence="2">The sequence shown here is derived from an EMBL/GenBank/DDBJ whole genome shotgun (WGS) entry which is preliminary data.</text>
</comment>
<dbReference type="Proteomes" id="UP000634136">
    <property type="component" value="Unassembled WGS sequence"/>
</dbReference>
<proteinExistence type="predicted"/>
<sequence>MDFGRWREKPPPPLTQAQERKKTLARKHVKHTRCTGRWTIRHVSTRHAELVPQPTWHVITGRDQLPEIPSQPSEASETTL</sequence>
<evidence type="ECO:0000313" key="3">
    <source>
        <dbReference type="Proteomes" id="UP000634136"/>
    </source>
</evidence>
<keyword evidence="3" id="KW-1185">Reference proteome</keyword>
<dbReference type="EMBL" id="JAAIUW010000013">
    <property type="protein sequence ID" value="KAF7803214.1"/>
    <property type="molecule type" value="Genomic_DNA"/>
</dbReference>
<reference evidence="2" key="1">
    <citation type="submission" date="2020-09" db="EMBL/GenBank/DDBJ databases">
        <title>Genome-Enabled Discovery of Anthraquinone Biosynthesis in Senna tora.</title>
        <authorList>
            <person name="Kang S.-H."/>
            <person name="Pandey R.P."/>
            <person name="Lee C.-M."/>
            <person name="Sim J.-S."/>
            <person name="Jeong J.-T."/>
            <person name="Choi B.-S."/>
            <person name="Jung M."/>
            <person name="Ginzburg D."/>
            <person name="Zhao K."/>
            <person name="Won S.Y."/>
            <person name="Oh T.-J."/>
            <person name="Yu Y."/>
            <person name="Kim N.-H."/>
            <person name="Lee O.R."/>
            <person name="Lee T.-H."/>
            <person name="Bashyal P."/>
            <person name="Kim T.-S."/>
            <person name="Lee W.-H."/>
            <person name="Kawkins C."/>
            <person name="Kim C.-K."/>
            <person name="Kim J.S."/>
            <person name="Ahn B.O."/>
            <person name="Rhee S.Y."/>
            <person name="Sohng J.K."/>
        </authorList>
    </citation>
    <scope>NUCLEOTIDE SEQUENCE</scope>
    <source>
        <tissue evidence="2">Leaf</tissue>
    </source>
</reference>
<feature type="region of interest" description="Disordered" evidence="1">
    <location>
        <begin position="1"/>
        <end position="30"/>
    </location>
</feature>
<name>A0A834SGK0_9FABA</name>
<gene>
    <name evidence="2" type="ORF">G2W53_042325</name>
</gene>
<feature type="compositionally biased region" description="Basic and acidic residues" evidence="1">
    <location>
        <begin position="1"/>
        <end position="10"/>
    </location>
</feature>
<protein>
    <submittedName>
        <fullName evidence="2">Uncharacterized protein</fullName>
    </submittedName>
</protein>